<evidence type="ECO:0008006" key="3">
    <source>
        <dbReference type="Google" id="ProtNLM"/>
    </source>
</evidence>
<dbReference type="OrthoDB" id="9821720at2"/>
<accession>A0A291P2W9</accession>
<dbReference type="RefSeq" id="WP_153045749.1">
    <property type="nucleotide sequence ID" value="NZ_BAAADT010000010.1"/>
</dbReference>
<dbReference type="Proteomes" id="UP000219993">
    <property type="component" value="Chromosome"/>
</dbReference>
<name>A0A291P2W9_9GAMM</name>
<evidence type="ECO:0000313" key="2">
    <source>
        <dbReference type="Proteomes" id="UP000219993"/>
    </source>
</evidence>
<proteinExistence type="predicted"/>
<dbReference type="KEGG" id="hbe:BEI_0249"/>
<reference evidence="1 2" key="1">
    <citation type="journal article" date="2017" name="Sci. Rep.">
        <title>Revealing the Saline Adaptation Strategies of the Halophilic Bacterium Halomonas beimenensis through High-throughput Omics and Transposon Mutagenesis Approaches.</title>
        <authorList>
            <person name="Chen Y.H."/>
            <person name="Lin S.S."/>
            <person name="Shyu Y.T."/>
        </authorList>
    </citation>
    <scope>NUCLEOTIDE SEQUENCE [LARGE SCALE GENOMIC DNA]</scope>
    <source>
        <strain evidence="1 2">NTU-111</strain>
    </source>
</reference>
<protein>
    <recommendedName>
        <fullName evidence="3">ApeA N-terminal domain-containing protein</fullName>
    </recommendedName>
</protein>
<keyword evidence="2" id="KW-1185">Reference proteome</keyword>
<gene>
    <name evidence="1" type="ORF">BEI_0249</name>
</gene>
<evidence type="ECO:0000313" key="1">
    <source>
        <dbReference type="EMBL" id="ATJ81236.1"/>
    </source>
</evidence>
<dbReference type="AlphaFoldDB" id="A0A291P2W9"/>
<sequence>MMQLKGSAKITNGTQEYPVLVVFDVELGRCLISETSETSSGGFFKFWLGVSGDLFLKELKLSGGRQLYSDLAGPFFFFSSVESTSFRDEEVSQCGVATALGVKDVSEEIDEIEIKPYSSEILLNVDGSSLSDGSEILFHCAPRRKMDFTVKLDGEEVRVHTFDHGTSLSKYVRCHSSRLQLVDYLKEMDIALSLLLGRRVFWHFYRNESEIRVNLAKPGQALSNGMLVSDASSYRVIFERLLSHPLCLQRYFLIEAFSNPRPLEVRLLNAFVYLEFLSATSSLDKGVVSERLEISRDSADVIVRVRNEMIHKGLGVLEALKKARHALSSNRRKESLEVIDKILESESPSANFYGALMHACSRALVSEVGGDKDLVSKKVEFVF</sequence>
<dbReference type="EMBL" id="CP021435">
    <property type="protein sequence ID" value="ATJ81236.1"/>
    <property type="molecule type" value="Genomic_DNA"/>
</dbReference>
<organism evidence="1 2">
    <name type="scientific">Halomonas beimenensis</name>
    <dbReference type="NCBI Taxonomy" id="475662"/>
    <lineage>
        <taxon>Bacteria</taxon>
        <taxon>Pseudomonadati</taxon>
        <taxon>Pseudomonadota</taxon>
        <taxon>Gammaproteobacteria</taxon>
        <taxon>Oceanospirillales</taxon>
        <taxon>Halomonadaceae</taxon>
        <taxon>Halomonas</taxon>
    </lineage>
</organism>